<dbReference type="Proteomes" id="UP001235939">
    <property type="component" value="Chromosome X"/>
</dbReference>
<protein>
    <recommendedName>
        <fullName evidence="3">Reverse transcriptase domain-containing protein</fullName>
    </recommendedName>
</protein>
<reference evidence="1 2" key="1">
    <citation type="submission" date="2022-03" db="EMBL/GenBank/DDBJ databases">
        <title>A chromosomal length assembly of Cordylochernes scorpioides.</title>
        <authorList>
            <person name="Zeh D."/>
            <person name="Zeh J."/>
        </authorList>
    </citation>
    <scope>NUCLEOTIDE SEQUENCE [LARGE SCALE GENOMIC DNA]</scope>
    <source>
        <strain evidence="1">IN4F17</strain>
        <tissue evidence="1">Whole Body</tissue>
    </source>
</reference>
<gene>
    <name evidence="1" type="ORF">LAZ67_X004521</name>
</gene>
<name>A0ABY6LZ50_9ARAC</name>
<proteinExistence type="predicted"/>
<dbReference type="PANTHER" id="PTHR47027:SF20">
    <property type="entry name" value="REVERSE TRANSCRIPTASE-LIKE PROTEIN WITH RNA-DIRECTED DNA POLYMERASE DOMAIN"/>
    <property type="match status" value="1"/>
</dbReference>
<organism evidence="1 2">
    <name type="scientific">Cordylochernes scorpioides</name>
    <dbReference type="NCBI Taxonomy" id="51811"/>
    <lineage>
        <taxon>Eukaryota</taxon>
        <taxon>Metazoa</taxon>
        <taxon>Ecdysozoa</taxon>
        <taxon>Arthropoda</taxon>
        <taxon>Chelicerata</taxon>
        <taxon>Arachnida</taxon>
        <taxon>Pseudoscorpiones</taxon>
        <taxon>Cheliferoidea</taxon>
        <taxon>Chernetidae</taxon>
        <taxon>Cordylochernes</taxon>
    </lineage>
</organism>
<evidence type="ECO:0008006" key="3">
    <source>
        <dbReference type="Google" id="ProtNLM"/>
    </source>
</evidence>
<accession>A0ABY6LZ50</accession>
<keyword evidence="2" id="KW-1185">Reference proteome</keyword>
<evidence type="ECO:0000313" key="2">
    <source>
        <dbReference type="Proteomes" id="UP001235939"/>
    </source>
</evidence>
<sequence length="134" mass="15816">MQIGPQQNGFIKGKRITNARLELRLLIEKCLDTKRPIYIYIVDFKKAFDCVKHETLIEILKITKVETRYIKIIQDFYWRQKCLIESKDRIIQEFEAKKKGRLMQHVEKRNSGITVNGLNINNIRYADDTCLLAG</sequence>
<evidence type="ECO:0000313" key="1">
    <source>
        <dbReference type="EMBL" id="UYV85085.1"/>
    </source>
</evidence>
<dbReference type="PANTHER" id="PTHR47027">
    <property type="entry name" value="REVERSE TRANSCRIPTASE DOMAIN-CONTAINING PROTEIN"/>
    <property type="match status" value="1"/>
</dbReference>
<dbReference type="EMBL" id="CP092886">
    <property type="protein sequence ID" value="UYV85085.1"/>
    <property type="molecule type" value="Genomic_DNA"/>
</dbReference>